<dbReference type="SUPFAM" id="SSF144091">
    <property type="entry name" value="Rhomboid-like"/>
    <property type="match status" value="1"/>
</dbReference>
<evidence type="ECO:0000256" key="1">
    <source>
        <dbReference type="ARBA" id="ARBA00000156"/>
    </source>
</evidence>
<dbReference type="GO" id="GO:0004252">
    <property type="term" value="F:serine-type endopeptidase activity"/>
    <property type="evidence" value="ECO:0007669"/>
    <property type="project" value="InterPro"/>
</dbReference>
<evidence type="ECO:0000313" key="12">
    <source>
        <dbReference type="EMBL" id="KAK6926991.1"/>
    </source>
</evidence>
<dbReference type="GO" id="GO:0006508">
    <property type="term" value="P:proteolysis"/>
    <property type="evidence" value="ECO:0007669"/>
    <property type="project" value="UniProtKB-KW"/>
</dbReference>
<dbReference type="Gene3D" id="1.20.1540.10">
    <property type="entry name" value="Rhomboid-like"/>
    <property type="match status" value="1"/>
</dbReference>
<reference evidence="12 13" key="1">
    <citation type="submission" date="2023-12" db="EMBL/GenBank/DDBJ databases">
        <title>A high-quality genome assembly for Dillenia turbinata (Dilleniales).</title>
        <authorList>
            <person name="Chanderbali A."/>
        </authorList>
    </citation>
    <scope>NUCLEOTIDE SEQUENCE [LARGE SCALE GENOMIC DNA]</scope>
    <source>
        <strain evidence="12">LSX21</strain>
        <tissue evidence="12">Leaf</tissue>
    </source>
</reference>
<comment type="caution">
    <text evidence="12">The sequence shown here is derived from an EMBL/GenBank/DDBJ whole genome shotgun (WGS) entry which is preliminary data.</text>
</comment>
<evidence type="ECO:0000256" key="7">
    <source>
        <dbReference type="ARBA" id="ARBA00022989"/>
    </source>
</evidence>
<dbReference type="InterPro" id="IPR022764">
    <property type="entry name" value="Peptidase_S54_rhomboid_dom"/>
</dbReference>
<feature type="transmembrane region" description="Helical" evidence="9">
    <location>
        <begin position="220"/>
        <end position="239"/>
    </location>
</feature>
<evidence type="ECO:0000256" key="3">
    <source>
        <dbReference type="ARBA" id="ARBA00009045"/>
    </source>
</evidence>
<name>A0AAN8VBE6_9MAGN</name>
<dbReference type="Proteomes" id="UP001370490">
    <property type="component" value="Unassembled WGS sequence"/>
</dbReference>
<comment type="subcellular location">
    <subcellularLocation>
        <location evidence="2 9">Membrane</location>
        <topology evidence="2 9">Multi-pass membrane protein</topology>
    </subcellularLocation>
</comment>
<evidence type="ECO:0000256" key="6">
    <source>
        <dbReference type="ARBA" id="ARBA00022825"/>
    </source>
</evidence>
<keyword evidence="6 9" id="KW-0720">Serine protease</keyword>
<feature type="transmembrane region" description="Helical" evidence="9">
    <location>
        <begin position="168"/>
        <end position="186"/>
    </location>
</feature>
<keyword evidence="7 9" id="KW-1133">Transmembrane helix</keyword>
<feature type="transmembrane region" description="Helical" evidence="9">
    <location>
        <begin position="192"/>
        <end position="213"/>
    </location>
</feature>
<dbReference type="EC" id="3.4.21.105" evidence="9"/>
<gene>
    <name evidence="12" type="ORF">RJ641_008710</name>
</gene>
<accession>A0AAN8VBE6</accession>
<keyword evidence="13" id="KW-1185">Reference proteome</keyword>
<comment type="catalytic activity">
    <reaction evidence="1 9">
        <text>Cleaves type-1 transmembrane domains using a catalytic dyad composed of serine and histidine that are contributed by different transmembrane domains.</text>
        <dbReference type="EC" id="3.4.21.105"/>
    </reaction>
</comment>
<evidence type="ECO:0000313" key="13">
    <source>
        <dbReference type="Proteomes" id="UP001370490"/>
    </source>
</evidence>
<comment type="function">
    <text evidence="9">Serine protease involved in intramembrane proteolysis.</text>
</comment>
<dbReference type="InterPro" id="IPR002610">
    <property type="entry name" value="Peptidase_S54_rhomboid-like"/>
</dbReference>
<keyword evidence="8 9" id="KW-0472">Membrane</keyword>
<dbReference type="EMBL" id="JBAMMX010000015">
    <property type="protein sequence ID" value="KAK6926991.1"/>
    <property type="molecule type" value="Genomic_DNA"/>
</dbReference>
<dbReference type="AlphaFoldDB" id="A0AAN8VBE6"/>
<dbReference type="Pfam" id="PF01694">
    <property type="entry name" value="Rhomboid"/>
    <property type="match status" value="1"/>
</dbReference>
<feature type="transmembrane region" description="Helical" evidence="9">
    <location>
        <begin position="293"/>
        <end position="315"/>
    </location>
</feature>
<keyword evidence="5 9" id="KW-0378">Hydrolase</keyword>
<protein>
    <recommendedName>
        <fullName evidence="9">RHOMBOID-like protein</fullName>
        <ecNumber evidence="9">3.4.21.105</ecNumber>
    </recommendedName>
</protein>
<comment type="caution">
    <text evidence="9">Lacks conserved residue(s) required for the propagation of feature annotation.</text>
</comment>
<dbReference type="GO" id="GO:0016020">
    <property type="term" value="C:membrane"/>
    <property type="evidence" value="ECO:0007669"/>
    <property type="project" value="UniProtKB-SubCell"/>
</dbReference>
<dbReference type="PANTHER" id="PTHR22936:SF77">
    <property type="entry name" value="RHOMBOID-LIKE PROTEIN 1"/>
    <property type="match status" value="1"/>
</dbReference>
<evidence type="ECO:0000259" key="11">
    <source>
        <dbReference type="Pfam" id="PF01694"/>
    </source>
</evidence>
<feature type="compositionally biased region" description="Pro residues" evidence="10">
    <location>
        <begin position="29"/>
        <end position="41"/>
    </location>
</feature>
<evidence type="ECO:0000256" key="8">
    <source>
        <dbReference type="ARBA" id="ARBA00023136"/>
    </source>
</evidence>
<evidence type="ECO:0000256" key="5">
    <source>
        <dbReference type="ARBA" id="ARBA00022801"/>
    </source>
</evidence>
<evidence type="ECO:0000256" key="2">
    <source>
        <dbReference type="ARBA" id="ARBA00004141"/>
    </source>
</evidence>
<dbReference type="PANTHER" id="PTHR22936">
    <property type="entry name" value="RHOMBOID-RELATED"/>
    <property type="match status" value="1"/>
</dbReference>
<feature type="domain" description="Peptidase S54 rhomboid" evidence="11">
    <location>
        <begin position="126"/>
        <end position="262"/>
    </location>
</feature>
<sequence>MLGGDPPSGELQIKVHPRRGDKVAHPTSTSPPPASRRPLPPPLPDDFQPFKQWFPWMVPTFTVANILMFIITMYVNNCPKNSPPCIATFLGRFSFQPFKENLLLGPSINTLEKMGALKVDLVVKEHQSWRLITCMWLHANVVHVLTNMLSLVIIGIRLEKEFGFLRIGPLYLISGLGGSIVSALFIEAKASVGASGALFGLLGAMLSELLMNWTIYANKVAALLTLILIIAVNLAMGLIPGVDNFAHIGGFLTGFFLGFILLIRPQFRWIRQQHPPPGYRASSLKPKHKTYQYVLWVLSFLLVTAGLTIGLIMLLRGANAFDYCQWCHYLSCSPTSKWSCKEQHMFCEVIDFVNSTLIFPLFM</sequence>
<feature type="region of interest" description="Disordered" evidence="10">
    <location>
        <begin position="1"/>
        <end position="41"/>
    </location>
</feature>
<dbReference type="GO" id="GO:0005794">
    <property type="term" value="C:Golgi apparatus"/>
    <property type="evidence" value="ECO:0007669"/>
    <property type="project" value="UniProtKB-ARBA"/>
</dbReference>
<feature type="transmembrane region" description="Helical" evidence="9">
    <location>
        <begin position="245"/>
        <end position="263"/>
    </location>
</feature>
<evidence type="ECO:0000256" key="4">
    <source>
        <dbReference type="ARBA" id="ARBA00022692"/>
    </source>
</evidence>
<keyword evidence="4 9" id="KW-0812">Transmembrane</keyword>
<organism evidence="12 13">
    <name type="scientific">Dillenia turbinata</name>
    <dbReference type="NCBI Taxonomy" id="194707"/>
    <lineage>
        <taxon>Eukaryota</taxon>
        <taxon>Viridiplantae</taxon>
        <taxon>Streptophyta</taxon>
        <taxon>Embryophyta</taxon>
        <taxon>Tracheophyta</taxon>
        <taxon>Spermatophyta</taxon>
        <taxon>Magnoliopsida</taxon>
        <taxon>eudicotyledons</taxon>
        <taxon>Gunneridae</taxon>
        <taxon>Pentapetalae</taxon>
        <taxon>Dilleniales</taxon>
        <taxon>Dilleniaceae</taxon>
        <taxon>Dillenia</taxon>
    </lineage>
</organism>
<evidence type="ECO:0000256" key="10">
    <source>
        <dbReference type="SAM" id="MobiDB-lite"/>
    </source>
</evidence>
<feature type="transmembrane region" description="Helical" evidence="9">
    <location>
        <begin position="53"/>
        <end position="74"/>
    </location>
</feature>
<proteinExistence type="inferred from homology"/>
<dbReference type="InterPro" id="IPR035952">
    <property type="entry name" value="Rhomboid-like_sf"/>
</dbReference>
<evidence type="ECO:0000256" key="9">
    <source>
        <dbReference type="RuleBase" id="RU362115"/>
    </source>
</evidence>
<dbReference type="FunFam" id="1.20.1540.10:FF:000019">
    <property type="entry name" value="RHOMBOID-like protein"/>
    <property type="match status" value="1"/>
</dbReference>
<keyword evidence="9" id="KW-0645">Protease</keyword>
<comment type="similarity">
    <text evidence="3 9">Belongs to the peptidase S54 family.</text>
</comment>